<name>M0MQN0_9EURY</name>
<keyword evidence="1" id="KW-1133">Transmembrane helix</keyword>
<keyword evidence="1" id="KW-0812">Transmembrane</keyword>
<dbReference type="Proteomes" id="UP000011669">
    <property type="component" value="Unassembled WGS sequence"/>
</dbReference>
<feature type="transmembrane region" description="Helical" evidence="1">
    <location>
        <begin position="80"/>
        <end position="100"/>
    </location>
</feature>
<evidence type="ECO:0000313" key="2">
    <source>
        <dbReference type="EMBL" id="EMA46790.1"/>
    </source>
</evidence>
<organism evidence="2 3">
    <name type="scientific">Halococcus saccharolyticus DSM 5350</name>
    <dbReference type="NCBI Taxonomy" id="1227455"/>
    <lineage>
        <taxon>Archaea</taxon>
        <taxon>Methanobacteriati</taxon>
        <taxon>Methanobacteriota</taxon>
        <taxon>Stenosarchaea group</taxon>
        <taxon>Halobacteria</taxon>
        <taxon>Halobacteriales</taxon>
        <taxon>Halococcaceae</taxon>
        <taxon>Halococcus</taxon>
    </lineage>
</organism>
<dbReference type="STRING" id="1227455.C449_03951"/>
<dbReference type="EMBL" id="AOMD01000012">
    <property type="protein sequence ID" value="EMA46790.1"/>
    <property type="molecule type" value="Genomic_DNA"/>
</dbReference>
<keyword evidence="3" id="KW-1185">Reference proteome</keyword>
<keyword evidence="1" id="KW-0472">Membrane</keyword>
<evidence type="ECO:0000256" key="1">
    <source>
        <dbReference type="SAM" id="Phobius"/>
    </source>
</evidence>
<comment type="caution">
    <text evidence="2">The sequence shown here is derived from an EMBL/GenBank/DDBJ whole genome shotgun (WGS) entry which is preliminary data.</text>
</comment>
<proteinExistence type="predicted"/>
<sequence length="106" mass="11157">MWYGSQELSMKRARVAGLAFTVMGMAQTALTLASGGVSGEPLLLTLSVLLISIGVVMAWWPERVDGKRSTGYLREEAGTWWILLGGGCAVLGIAGLALAVRNTFGA</sequence>
<protein>
    <submittedName>
        <fullName evidence="2">Uncharacterized protein</fullName>
    </submittedName>
</protein>
<evidence type="ECO:0000313" key="3">
    <source>
        <dbReference type="Proteomes" id="UP000011669"/>
    </source>
</evidence>
<dbReference type="InParanoid" id="M0MQN0"/>
<dbReference type="AlphaFoldDB" id="M0MQN0"/>
<feature type="transmembrane region" description="Helical" evidence="1">
    <location>
        <begin position="41"/>
        <end position="60"/>
    </location>
</feature>
<accession>M0MQN0</accession>
<reference evidence="2 3" key="1">
    <citation type="journal article" date="2014" name="PLoS Genet.">
        <title>Phylogenetically driven sequencing of extremely halophilic archaea reveals strategies for static and dynamic osmo-response.</title>
        <authorList>
            <person name="Becker E.A."/>
            <person name="Seitzer P.M."/>
            <person name="Tritt A."/>
            <person name="Larsen D."/>
            <person name="Krusor M."/>
            <person name="Yao A.I."/>
            <person name="Wu D."/>
            <person name="Madern D."/>
            <person name="Eisen J.A."/>
            <person name="Darling A.E."/>
            <person name="Facciotti M.T."/>
        </authorList>
    </citation>
    <scope>NUCLEOTIDE SEQUENCE [LARGE SCALE GENOMIC DNA]</scope>
    <source>
        <strain evidence="2 3">DSM 5350</strain>
    </source>
</reference>
<gene>
    <name evidence="2" type="ORF">C449_03951</name>
</gene>